<keyword evidence="3" id="KW-0540">Nuclease</keyword>
<evidence type="ECO:0000256" key="3">
    <source>
        <dbReference type="ARBA" id="ARBA00022722"/>
    </source>
</evidence>
<gene>
    <name evidence="6" type="ORF">AVDCRST_MAG26-1854</name>
</gene>
<evidence type="ECO:0000256" key="1">
    <source>
        <dbReference type="ARBA" id="ARBA00022553"/>
    </source>
</evidence>
<accession>A0A6J4IGG1</accession>
<name>A0A6J4IGG1_9CHLR</name>
<evidence type="ECO:0008006" key="7">
    <source>
        <dbReference type="Google" id="ProtNLM"/>
    </source>
</evidence>
<keyword evidence="4" id="KW-0547">Nucleotide-binding</keyword>
<reference evidence="6" key="1">
    <citation type="submission" date="2020-02" db="EMBL/GenBank/DDBJ databases">
        <authorList>
            <person name="Meier V. D."/>
        </authorList>
    </citation>
    <scope>NUCLEOTIDE SEQUENCE</scope>
    <source>
        <strain evidence="6">AVDCRST_MAG26</strain>
    </source>
</reference>
<dbReference type="PANTHER" id="PTHR34139:SF1">
    <property type="entry name" value="RNASE MJ1380-RELATED"/>
    <property type="match status" value="1"/>
</dbReference>
<dbReference type="GO" id="GO:0004540">
    <property type="term" value="F:RNA nuclease activity"/>
    <property type="evidence" value="ECO:0007669"/>
    <property type="project" value="InterPro"/>
</dbReference>
<evidence type="ECO:0000256" key="4">
    <source>
        <dbReference type="ARBA" id="ARBA00022741"/>
    </source>
</evidence>
<proteinExistence type="predicted"/>
<dbReference type="InterPro" id="IPR051813">
    <property type="entry name" value="HepT_RNase_toxin"/>
</dbReference>
<dbReference type="EMBL" id="CADCTK010000424">
    <property type="protein sequence ID" value="CAA9249831.1"/>
    <property type="molecule type" value="Genomic_DNA"/>
</dbReference>
<dbReference type="PANTHER" id="PTHR34139">
    <property type="entry name" value="UPF0331 PROTEIN MJ0127"/>
    <property type="match status" value="1"/>
</dbReference>
<dbReference type="Pfam" id="PF01934">
    <property type="entry name" value="HepT-like"/>
    <property type="match status" value="1"/>
</dbReference>
<keyword evidence="1" id="KW-0597">Phosphoprotein</keyword>
<dbReference type="GO" id="GO:0016787">
    <property type="term" value="F:hydrolase activity"/>
    <property type="evidence" value="ECO:0007669"/>
    <property type="project" value="UniProtKB-KW"/>
</dbReference>
<dbReference type="GO" id="GO:0110001">
    <property type="term" value="C:toxin-antitoxin complex"/>
    <property type="evidence" value="ECO:0007669"/>
    <property type="project" value="InterPro"/>
</dbReference>
<dbReference type="GO" id="GO:0000166">
    <property type="term" value="F:nucleotide binding"/>
    <property type="evidence" value="ECO:0007669"/>
    <property type="project" value="UniProtKB-KW"/>
</dbReference>
<evidence type="ECO:0000313" key="6">
    <source>
        <dbReference type="EMBL" id="CAA9249831.1"/>
    </source>
</evidence>
<evidence type="ECO:0000256" key="5">
    <source>
        <dbReference type="ARBA" id="ARBA00022801"/>
    </source>
</evidence>
<dbReference type="InterPro" id="IPR008201">
    <property type="entry name" value="HepT-like"/>
</dbReference>
<keyword evidence="5" id="KW-0378">Hydrolase</keyword>
<dbReference type="AlphaFoldDB" id="A0A6J4IGG1"/>
<organism evidence="6">
    <name type="scientific">uncultured Chloroflexia bacterium</name>
    <dbReference type="NCBI Taxonomy" id="1672391"/>
    <lineage>
        <taxon>Bacteria</taxon>
        <taxon>Bacillati</taxon>
        <taxon>Chloroflexota</taxon>
        <taxon>Chloroflexia</taxon>
        <taxon>environmental samples</taxon>
    </lineage>
</organism>
<protein>
    <recommendedName>
        <fullName evidence="7">DUF86 domain-containing protein</fullName>
    </recommendedName>
</protein>
<evidence type="ECO:0000256" key="2">
    <source>
        <dbReference type="ARBA" id="ARBA00022649"/>
    </source>
</evidence>
<sequence length="121" mass="13579">MRPRRTNADYLSDMLDATEKIAHFVGAMTLETFGSDDKTLYAVVRALEIIGEAAKRIPQPVREQYPSIPWREMAGMRDKLIHDYVSVHVELVWKTAVEDLPQLAPLLRAMLADTEPSPSGG</sequence>
<keyword evidence="2" id="KW-1277">Toxin-antitoxin system</keyword>